<accession>A0A9N8VYU2</accession>
<organism evidence="2 3">
    <name type="scientific">Paraglomus brasilianum</name>
    <dbReference type="NCBI Taxonomy" id="144538"/>
    <lineage>
        <taxon>Eukaryota</taxon>
        <taxon>Fungi</taxon>
        <taxon>Fungi incertae sedis</taxon>
        <taxon>Mucoromycota</taxon>
        <taxon>Glomeromycotina</taxon>
        <taxon>Glomeromycetes</taxon>
        <taxon>Paraglomerales</taxon>
        <taxon>Paraglomeraceae</taxon>
        <taxon>Paraglomus</taxon>
    </lineage>
</organism>
<dbReference type="OrthoDB" id="2418712at2759"/>
<sequence length="876" mass="98516">MAEQTDQLLSEQTDQLLSELIISATPIVDIKEKPTNLAENNKDENALAAPKEPTAIVDKLKQDLEAPNELQTPPPPYSQWDTLDLEQLLQKGREMLTDHDTVIKDGEMLDKMTQLESLVSSLQTILSDQTSSMHDLKSQLSDVQNVLKKMQDKQETITSEEVMKQVVTMKALTENLIASSEIKRQLDERLAAAANLIKPDVNLEDLEMTALYKPIQLQSQEETTSHLSPSPTAPATYLAPSHTISRQSSRPPSRAPSRAPSRPSSRVPSRAVSPARAPSLSGTFPKNIPSLPTLLTEATTAVEAPVKGREKKFRQLSTTSIESRDIFEDFDWEGFGEDIEEEDPNADETKKAATEPVGVAVAPRERKSEKREHRRQKSKKEEEFVDCMASLDKQLDDSLTQVTYLINEVMDDEDSVVAHDKSRKPRELMVNYADSTQELINNPSGDLADLDDFAQQCRLVTRAIILPFLHATHSFMSESLQATNNPNAPRTVTSTTRTFMNLMYWTFLFTLGSLVLDAWLCEVAGRQVIRMVDMLKPTQPFGLLNNGYSNSYYNPYVSYNSSYDYQSHQDSTRTIDDGKKKNVNFLTRPKIKAVAWSGIGKRSWWREGAAGVWSFGKRSGRFLTSGKWSGHGNWIEEENEDEGSEEIEEWEIVDWFDSSEDEGEEEESDNNEDELMITKNRNTKRAGHVRQRPFKNSESNKEGTMSINGRPMERSSDKHAFGFGKQIGKTSNSGVNQYLENCYDSGMNIANDPNLTKDHHSASLLSSPIDDDEIELDIPGSFPAAFRWTPSTSYEPMTEEKENVRRVRSVIIRRPSRGPFGEIDGWVMKTAKIRSGSGSSEKDGTVKCARNSTVAKKRKRSSTVPPARTWVRRNSI</sequence>
<feature type="region of interest" description="Disordered" evidence="1">
    <location>
        <begin position="338"/>
        <end position="382"/>
    </location>
</feature>
<feature type="compositionally biased region" description="Polar residues" evidence="1">
    <location>
        <begin position="220"/>
        <end position="230"/>
    </location>
</feature>
<feature type="compositionally biased region" description="Low complexity" evidence="1">
    <location>
        <begin position="245"/>
        <end position="279"/>
    </location>
</feature>
<feature type="region of interest" description="Disordered" evidence="1">
    <location>
        <begin position="220"/>
        <end position="290"/>
    </location>
</feature>
<feature type="compositionally biased region" description="Basic residues" evidence="1">
    <location>
        <begin position="681"/>
        <end position="693"/>
    </location>
</feature>
<proteinExistence type="predicted"/>
<evidence type="ECO:0000256" key="1">
    <source>
        <dbReference type="SAM" id="MobiDB-lite"/>
    </source>
</evidence>
<comment type="caution">
    <text evidence="2">The sequence shown here is derived from an EMBL/GenBank/DDBJ whole genome shotgun (WGS) entry which is preliminary data.</text>
</comment>
<evidence type="ECO:0000313" key="3">
    <source>
        <dbReference type="Proteomes" id="UP000789739"/>
    </source>
</evidence>
<dbReference type="AlphaFoldDB" id="A0A9N8VYU2"/>
<evidence type="ECO:0000313" key="2">
    <source>
        <dbReference type="EMBL" id="CAG8465091.1"/>
    </source>
</evidence>
<dbReference type="EMBL" id="CAJVPI010000043">
    <property type="protein sequence ID" value="CAG8465091.1"/>
    <property type="molecule type" value="Genomic_DNA"/>
</dbReference>
<feature type="compositionally biased region" description="Polar residues" evidence="1">
    <location>
        <begin position="694"/>
        <end position="707"/>
    </location>
</feature>
<name>A0A9N8VYU2_9GLOM</name>
<protein>
    <submittedName>
        <fullName evidence="2">8760_t:CDS:1</fullName>
    </submittedName>
</protein>
<feature type="region of interest" description="Disordered" evidence="1">
    <location>
        <begin position="834"/>
        <end position="876"/>
    </location>
</feature>
<gene>
    <name evidence="2" type="ORF">PBRASI_LOCUS789</name>
</gene>
<reference evidence="2" key="1">
    <citation type="submission" date="2021-06" db="EMBL/GenBank/DDBJ databases">
        <authorList>
            <person name="Kallberg Y."/>
            <person name="Tangrot J."/>
            <person name="Rosling A."/>
        </authorList>
    </citation>
    <scope>NUCLEOTIDE SEQUENCE</scope>
    <source>
        <strain evidence="2">BR232B</strain>
    </source>
</reference>
<keyword evidence="3" id="KW-1185">Reference proteome</keyword>
<feature type="region of interest" description="Disordered" evidence="1">
    <location>
        <begin position="658"/>
        <end position="714"/>
    </location>
</feature>
<dbReference type="Proteomes" id="UP000789739">
    <property type="component" value="Unassembled WGS sequence"/>
</dbReference>
<feature type="compositionally biased region" description="Acidic residues" evidence="1">
    <location>
        <begin position="658"/>
        <end position="675"/>
    </location>
</feature>